<evidence type="ECO:0000313" key="3">
    <source>
        <dbReference type="Proteomes" id="UP000478052"/>
    </source>
</evidence>
<protein>
    <submittedName>
        <fullName evidence="2">Uncharacterized protein</fullName>
    </submittedName>
</protein>
<gene>
    <name evidence="2" type="ORF">FWK35_00017354</name>
</gene>
<reference evidence="2 3" key="1">
    <citation type="submission" date="2019-08" db="EMBL/GenBank/DDBJ databases">
        <title>Whole genome of Aphis craccivora.</title>
        <authorList>
            <person name="Voronova N.V."/>
            <person name="Shulinski R.S."/>
            <person name="Bandarenka Y.V."/>
            <person name="Zhorov D.G."/>
            <person name="Warner D."/>
        </authorList>
    </citation>
    <scope>NUCLEOTIDE SEQUENCE [LARGE SCALE GENOMIC DNA]</scope>
    <source>
        <strain evidence="2">180601</strain>
        <tissue evidence="2">Whole Body</tissue>
    </source>
</reference>
<comment type="caution">
    <text evidence="2">The sequence shown here is derived from an EMBL/GenBank/DDBJ whole genome shotgun (WGS) entry which is preliminary data.</text>
</comment>
<keyword evidence="3" id="KW-1185">Reference proteome</keyword>
<evidence type="ECO:0000256" key="1">
    <source>
        <dbReference type="SAM" id="MobiDB-lite"/>
    </source>
</evidence>
<proteinExistence type="predicted"/>
<accession>A0A6G0YMC2</accession>
<sequence length="241" mass="27319">MFKVDLSLKKLKTECFPDEKLSDYVSDSRPCSTCLHCSRERIFIHHCTSLLDTHIIRQRYYDCGRPSLSPVIRKPISSKFLKKTNSTQITKPTNTSSTQSTLFRHTNNTPTNTHTLHTLTSSSSAPPSSVTFKNRDINNPEIHTNNSAQNITHNYAMKAANDYSPSFEQAFVFNSKDGISKRLYPRQRKNKIGKKYYFVSCISNNHCVGSPLLSSIILSIARIFSICLPRLSVLSDPQLKL</sequence>
<dbReference type="EMBL" id="VUJU01003330">
    <property type="protein sequence ID" value="KAF0758316.1"/>
    <property type="molecule type" value="Genomic_DNA"/>
</dbReference>
<organism evidence="2 3">
    <name type="scientific">Aphis craccivora</name>
    <name type="common">Cowpea aphid</name>
    <dbReference type="NCBI Taxonomy" id="307492"/>
    <lineage>
        <taxon>Eukaryota</taxon>
        <taxon>Metazoa</taxon>
        <taxon>Ecdysozoa</taxon>
        <taxon>Arthropoda</taxon>
        <taxon>Hexapoda</taxon>
        <taxon>Insecta</taxon>
        <taxon>Pterygota</taxon>
        <taxon>Neoptera</taxon>
        <taxon>Paraneoptera</taxon>
        <taxon>Hemiptera</taxon>
        <taxon>Sternorrhyncha</taxon>
        <taxon>Aphidomorpha</taxon>
        <taxon>Aphidoidea</taxon>
        <taxon>Aphididae</taxon>
        <taxon>Aphidini</taxon>
        <taxon>Aphis</taxon>
        <taxon>Aphis</taxon>
    </lineage>
</organism>
<name>A0A6G0YMC2_APHCR</name>
<dbReference type="AlphaFoldDB" id="A0A6G0YMC2"/>
<feature type="region of interest" description="Disordered" evidence="1">
    <location>
        <begin position="83"/>
        <end position="102"/>
    </location>
</feature>
<dbReference type="Proteomes" id="UP000478052">
    <property type="component" value="Unassembled WGS sequence"/>
</dbReference>
<evidence type="ECO:0000313" key="2">
    <source>
        <dbReference type="EMBL" id="KAF0758316.1"/>
    </source>
</evidence>